<dbReference type="GO" id="GO:0003735">
    <property type="term" value="F:structural constituent of ribosome"/>
    <property type="evidence" value="ECO:0007669"/>
    <property type="project" value="InterPro"/>
</dbReference>
<evidence type="ECO:0000256" key="3">
    <source>
        <dbReference type="ARBA" id="ARBA00023274"/>
    </source>
</evidence>
<dbReference type="EMBL" id="DQWE01000054">
    <property type="protein sequence ID" value="HDI82383.1"/>
    <property type="molecule type" value="Genomic_DNA"/>
</dbReference>
<evidence type="ECO:0000256" key="2">
    <source>
        <dbReference type="ARBA" id="ARBA00022980"/>
    </source>
</evidence>
<dbReference type="GO" id="GO:0022625">
    <property type="term" value="C:cytosolic large ribosomal subunit"/>
    <property type="evidence" value="ECO:0007669"/>
    <property type="project" value="TreeGrafter"/>
</dbReference>
<dbReference type="InterPro" id="IPR036227">
    <property type="entry name" value="Ribosomal_uL15/eL18_sf"/>
</dbReference>
<dbReference type="InterPro" id="IPR021131">
    <property type="entry name" value="Ribosomal_uL15/eL18"/>
</dbReference>
<reference evidence="8" key="1">
    <citation type="journal article" date="2020" name="mSystems">
        <title>Genome- and Community-Level Interaction Insights into Carbon Utilization and Element Cycling Functions of Hydrothermarchaeota in Hydrothermal Sediment.</title>
        <authorList>
            <person name="Zhou Z."/>
            <person name="Liu Y."/>
            <person name="Xu W."/>
            <person name="Pan J."/>
            <person name="Luo Z.H."/>
            <person name="Li M."/>
        </authorList>
    </citation>
    <scope>NUCLEOTIDE SEQUENCE [LARGE SCALE GENOMIC DNA]</scope>
    <source>
        <strain evidence="8">HyVt-102</strain>
    </source>
</reference>
<evidence type="ECO:0000256" key="1">
    <source>
        <dbReference type="ARBA" id="ARBA00007320"/>
    </source>
</evidence>
<dbReference type="HAMAP" id="MF_01341">
    <property type="entry name" value="Ribosomal_uL15"/>
    <property type="match status" value="1"/>
</dbReference>
<name>A0A7C0ZGI2_UNCW3</name>
<comment type="similarity">
    <text evidence="1 4 5">Belongs to the universal ribosomal protein uL15 family.</text>
</comment>
<sequence length="145" mass="15707">MELWDLKPPKGAVKKKRRVGRGPGSGRGKTAGKGTKGQKSRSGGAKGPGFEGGQMPIIRRLPKKGFSNPFKKVYDVVNVSKLNRFNDGDVITPEVLKKSKLVSGKYPVKILGNGELEKSLEVHAHKFSKSAEKKITEKGGKVKVL</sequence>
<proteinExistence type="inferred from homology"/>
<dbReference type="NCBIfam" id="TIGR01071">
    <property type="entry name" value="rplO_bact"/>
    <property type="match status" value="1"/>
</dbReference>
<dbReference type="GO" id="GO:0006412">
    <property type="term" value="P:translation"/>
    <property type="evidence" value="ECO:0007669"/>
    <property type="project" value="UniProtKB-UniRule"/>
</dbReference>
<dbReference type="SUPFAM" id="SSF52080">
    <property type="entry name" value="Ribosomal proteins L15p and L18e"/>
    <property type="match status" value="1"/>
</dbReference>
<comment type="caution">
    <text evidence="8">The sequence shown here is derived from an EMBL/GenBank/DDBJ whole genome shotgun (WGS) entry which is preliminary data.</text>
</comment>
<keyword evidence="2 4" id="KW-0689">Ribosomal protein</keyword>
<keyword evidence="4" id="KW-0694">RNA-binding</keyword>
<accession>A0A7C0ZGI2</accession>
<evidence type="ECO:0000256" key="5">
    <source>
        <dbReference type="RuleBase" id="RU003888"/>
    </source>
</evidence>
<dbReference type="InterPro" id="IPR005749">
    <property type="entry name" value="Ribosomal_uL15_bac-type"/>
</dbReference>
<dbReference type="InterPro" id="IPR001196">
    <property type="entry name" value="Ribosomal_uL15_CS"/>
</dbReference>
<dbReference type="Pfam" id="PF00828">
    <property type="entry name" value="Ribosomal_L27A"/>
    <property type="match status" value="1"/>
</dbReference>
<dbReference type="Gene3D" id="3.100.10.10">
    <property type="match status" value="1"/>
</dbReference>
<comment type="subunit">
    <text evidence="4">Part of the 50S ribosomal subunit.</text>
</comment>
<organism evidence="8">
    <name type="scientific">candidate division WOR-3 bacterium</name>
    <dbReference type="NCBI Taxonomy" id="2052148"/>
    <lineage>
        <taxon>Bacteria</taxon>
        <taxon>Bacteria division WOR-3</taxon>
    </lineage>
</organism>
<evidence type="ECO:0000259" key="7">
    <source>
        <dbReference type="Pfam" id="PF00828"/>
    </source>
</evidence>
<feature type="compositionally biased region" description="Gly residues" evidence="6">
    <location>
        <begin position="21"/>
        <end position="35"/>
    </location>
</feature>
<evidence type="ECO:0000256" key="6">
    <source>
        <dbReference type="SAM" id="MobiDB-lite"/>
    </source>
</evidence>
<keyword evidence="4" id="KW-0699">rRNA-binding</keyword>
<evidence type="ECO:0000256" key="4">
    <source>
        <dbReference type="HAMAP-Rule" id="MF_01341"/>
    </source>
</evidence>
<dbReference type="PANTHER" id="PTHR12934">
    <property type="entry name" value="50S RIBOSOMAL PROTEIN L15"/>
    <property type="match status" value="1"/>
</dbReference>
<evidence type="ECO:0000313" key="8">
    <source>
        <dbReference type="EMBL" id="HDI82383.1"/>
    </source>
</evidence>
<feature type="region of interest" description="Disordered" evidence="6">
    <location>
        <begin position="1"/>
        <end position="66"/>
    </location>
</feature>
<gene>
    <name evidence="4" type="primary">rplO</name>
    <name evidence="8" type="ORF">ENF18_01155</name>
</gene>
<dbReference type="GO" id="GO:0019843">
    <property type="term" value="F:rRNA binding"/>
    <property type="evidence" value="ECO:0007669"/>
    <property type="project" value="UniProtKB-UniRule"/>
</dbReference>
<keyword evidence="3 4" id="KW-0687">Ribonucleoprotein</keyword>
<dbReference type="PANTHER" id="PTHR12934:SF11">
    <property type="entry name" value="LARGE RIBOSOMAL SUBUNIT PROTEIN UL15M"/>
    <property type="match status" value="1"/>
</dbReference>
<protein>
    <recommendedName>
        <fullName evidence="4">Large ribosomal subunit protein uL15</fullName>
    </recommendedName>
</protein>
<feature type="domain" description="Large ribosomal subunit protein uL15/eL18" evidence="7">
    <location>
        <begin position="76"/>
        <end position="142"/>
    </location>
</feature>
<comment type="function">
    <text evidence="4">Binds to the 23S rRNA.</text>
</comment>
<dbReference type="InterPro" id="IPR030878">
    <property type="entry name" value="Ribosomal_uL15"/>
</dbReference>
<dbReference type="PROSITE" id="PS00475">
    <property type="entry name" value="RIBOSOMAL_L15"/>
    <property type="match status" value="1"/>
</dbReference>
<dbReference type="AlphaFoldDB" id="A0A7C0ZGI2"/>
<dbReference type="Proteomes" id="UP000885847">
    <property type="component" value="Unassembled WGS sequence"/>
</dbReference>